<feature type="transmembrane region" description="Helical" evidence="1">
    <location>
        <begin position="256"/>
        <end position="274"/>
    </location>
</feature>
<feature type="transmembrane region" description="Helical" evidence="1">
    <location>
        <begin position="949"/>
        <end position="967"/>
    </location>
</feature>
<evidence type="ECO:0000313" key="3">
    <source>
        <dbReference type="EMBL" id="KAK1930219.1"/>
    </source>
</evidence>
<feature type="transmembrane region" description="Helical" evidence="1">
    <location>
        <begin position="475"/>
        <end position="496"/>
    </location>
</feature>
<feature type="transmembrane region" description="Helical" evidence="1">
    <location>
        <begin position="538"/>
        <end position="559"/>
    </location>
</feature>
<keyword evidence="2" id="KW-0732">Signal</keyword>
<feature type="transmembrane region" description="Helical" evidence="1">
    <location>
        <begin position="601"/>
        <end position="622"/>
    </location>
</feature>
<comment type="caution">
    <text evidence="3">The sequence shown here is derived from an EMBL/GenBank/DDBJ whole genome shotgun (WGS) entry which is preliminary data.</text>
</comment>
<feature type="transmembrane region" description="Helical" evidence="1">
    <location>
        <begin position="697"/>
        <end position="715"/>
    </location>
</feature>
<feature type="transmembrane region" description="Helical" evidence="1">
    <location>
        <begin position="823"/>
        <end position="841"/>
    </location>
</feature>
<feature type="transmembrane region" description="Helical" evidence="1">
    <location>
        <begin position="790"/>
        <end position="811"/>
    </location>
</feature>
<feature type="transmembrane region" description="Helical" evidence="1">
    <location>
        <begin position="319"/>
        <end position="337"/>
    </location>
</feature>
<feature type="transmembrane region" description="Helical" evidence="1">
    <location>
        <begin position="160"/>
        <end position="181"/>
    </location>
</feature>
<sequence length="1075" mass="114840">MCPCLSVLAFLTLAIHCCTWLRGLGASLGSPGFLGFWVSGFLGFWAELIENTLYVRAAANRAPPPPCLSVLAFLTLAIHCCTWLRGLGASLGSPGFLGFWVSGFLGFWAELIENTLYVRAAANRAPPPPCLSVLAFLTLAIHCCTWLRGLGASLGSPGFLGFWVSGFLGFWAELIENTLYVRAAANRAPPPPCLSVLAFLTLAIHCCTWLRGLGASLGSPGFLGFWVSGFLGFWAELIENTLYVRAAANRAPPPPCLSVLAFLTLAIHCCTWLRGLGASLGSPGFLGFWVSGFLGFWAELIENTLYVRAAANRAPPPPCLSVLAFLTLAIHCCTWLRGLGASLGSPGFLGFWVSGFLGFWAELIENTLYVRAAANRAPPPPCLSVLAFLTLAIHCCTWLRGLGASLGSPGFLGFWVSGFLGFWAELIENTLYVRAAANRAPPPPCLSVLAFLTLAIHCCTWLRGLGASLGSPGFLGFWVSGFLGFWAELIENTLYVRAAANRAPPPPCLSVLAFLTLAIHCCTWLRGLGASLGSPGFLGFWVSGFLGFWAELIENTLYVRAAANRAPPPPCLSVLAFLTLAIHCCTWLRGLGASLGSPGFLGFWVSGFLGFWAELIENTLYVRAAANRAPPPPCLSVLAFLTLAIHCCTWLRGLGASLGSPGFLGFWVSGFLGFWAELIENTLYVRAAANRAPPPPCLSVLAFLTLAIHCCTWLRGLGASLGSPGFLGFWVSGFLGFWAELIENTLYVRAAANRAPPPPCLSVLAFLTLAIHCCTWLRGLGASLGSPGFLGFWVSGFLGFWAELIENTLYVRAAANRAPPPPCLSVLAFLTLAIHCCTWLRGLGASLGSPGFLGFWVSGFLGFWAELIENTLYVRAAANRAPPPPCLSVLAFLTLAIHCCTWLRGLGASLGSPGFLGFWVSGFLGFWAELIENTLYVRAAANRAPPPPCLSVLAFLTLAIHCCTWLRGLGASLGSPGFLGFWVSGFLGFWAELIENTLYVRAAANRAPPPPCLSVLAFLTLAIHCCTWLRGLGASLGSPGFLGFWVSGFLGFWAELIENTLYVRAAANRAPPPGA</sequence>
<dbReference type="Proteomes" id="UP001259832">
    <property type="component" value="Unassembled WGS sequence"/>
</dbReference>
<organism evidence="3 4">
    <name type="scientific">Phytophthora citrophthora</name>
    <dbReference type="NCBI Taxonomy" id="4793"/>
    <lineage>
        <taxon>Eukaryota</taxon>
        <taxon>Sar</taxon>
        <taxon>Stramenopiles</taxon>
        <taxon>Oomycota</taxon>
        <taxon>Peronosporomycetes</taxon>
        <taxon>Peronosporales</taxon>
        <taxon>Peronosporaceae</taxon>
        <taxon>Phytophthora</taxon>
    </lineage>
</organism>
<name>A0AAD9LCF0_9STRA</name>
<feature type="transmembrane region" description="Helical" evidence="1">
    <location>
        <begin position="916"/>
        <end position="937"/>
    </location>
</feature>
<feature type="transmembrane region" description="Helical" evidence="1">
    <location>
        <begin position="349"/>
        <end position="370"/>
    </location>
</feature>
<evidence type="ECO:0000313" key="4">
    <source>
        <dbReference type="Proteomes" id="UP001259832"/>
    </source>
</evidence>
<feature type="transmembrane region" description="Helical" evidence="1">
    <location>
        <begin position="979"/>
        <end position="1000"/>
    </location>
</feature>
<feature type="transmembrane region" description="Helical" evidence="1">
    <location>
        <begin position="223"/>
        <end position="244"/>
    </location>
</feature>
<keyword evidence="4" id="KW-1185">Reference proteome</keyword>
<feature type="transmembrane region" description="Helical" evidence="1">
    <location>
        <begin position="508"/>
        <end position="526"/>
    </location>
</feature>
<feature type="transmembrane region" description="Helical" evidence="1">
    <location>
        <begin position="1012"/>
        <end position="1030"/>
    </location>
</feature>
<feature type="transmembrane region" description="Helical" evidence="1">
    <location>
        <begin position="33"/>
        <end position="55"/>
    </location>
</feature>
<feature type="transmembrane region" description="Helical" evidence="1">
    <location>
        <begin position="130"/>
        <end position="148"/>
    </location>
</feature>
<feature type="transmembrane region" description="Helical" evidence="1">
    <location>
        <begin position="634"/>
        <end position="652"/>
    </location>
</feature>
<feature type="transmembrane region" description="Helical" evidence="1">
    <location>
        <begin position="760"/>
        <end position="778"/>
    </location>
</feature>
<gene>
    <name evidence="3" type="ORF">P3T76_014179</name>
</gene>
<feature type="transmembrane region" description="Helical" evidence="1">
    <location>
        <begin position="193"/>
        <end position="211"/>
    </location>
</feature>
<feature type="transmembrane region" description="Helical" evidence="1">
    <location>
        <begin position="382"/>
        <end position="400"/>
    </location>
</feature>
<feature type="transmembrane region" description="Helical" evidence="1">
    <location>
        <begin position="286"/>
        <end position="307"/>
    </location>
</feature>
<proteinExistence type="predicted"/>
<dbReference type="EMBL" id="JASMQC010000040">
    <property type="protein sequence ID" value="KAK1930219.1"/>
    <property type="molecule type" value="Genomic_DNA"/>
</dbReference>
<feature type="transmembrane region" description="Helical" evidence="1">
    <location>
        <begin position="571"/>
        <end position="589"/>
    </location>
</feature>
<accession>A0AAD9LCF0</accession>
<feature type="transmembrane region" description="Helical" evidence="1">
    <location>
        <begin position="886"/>
        <end position="904"/>
    </location>
</feature>
<feature type="transmembrane region" description="Helical" evidence="1">
    <location>
        <begin position="1036"/>
        <end position="1054"/>
    </location>
</feature>
<protein>
    <submittedName>
        <fullName evidence="3">Uncharacterized protein</fullName>
    </submittedName>
</protein>
<evidence type="ECO:0000256" key="1">
    <source>
        <dbReference type="SAM" id="Phobius"/>
    </source>
</evidence>
<feature type="transmembrane region" description="Helical" evidence="1">
    <location>
        <begin position="412"/>
        <end position="433"/>
    </location>
</feature>
<keyword evidence="1" id="KW-0812">Transmembrane</keyword>
<dbReference type="AlphaFoldDB" id="A0AAD9LCF0"/>
<reference evidence="3" key="1">
    <citation type="submission" date="2023-08" db="EMBL/GenBank/DDBJ databases">
        <title>Reference Genome Resource for the Citrus Pathogen Phytophthora citrophthora.</title>
        <authorList>
            <person name="Moller H."/>
            <person name="Coetzee B."/>
            <person name="Rose L.J."/>
            <person name="Van Niekerk J.M."/>
        </authorList>
    </citation>
    <scope>NUCLEOTIDE SEQUENCE</scope>
    <source>
        <strain evidence="3">STE-U-9442</strain>
    </source>
</reference>
<feature type="transmembrane region" description="Helical" evidence="1">
    <location>
        <begin position="853"/>
        <end position="874"/>
    </location>
</feature>
<feature type="transmembrane region" description="Helical" evidence="1">
    <location>
        <begin position="664"/>
        <end position="685"/>
    </location>
</feature>
<feature type="transmembrane region" description="Helical" evidence="1">
    <location>
        <begin position="97"/>
        <end position="118"/>
    </location>
</feature>
<feature type="chain" id="PRO_5042024564" evidence="2">
    <location>
        <begin position="18"/>
        <end position="1075"/>
    </location>
</feature>
<keyword evidence="1" id="KW-0472">Membrane</keyword>
<evidence type="ECO:0000256" key="2">
    <source>
        <dbReference type="SAM" id="SignalP"/>
    </source>
</evidence>
<feature type="transmembrane region" description="Helical" evidence="1">
    <location>
        <begin position="445"/>
        <end position="463"/>
    </location>
</feature>
<feature type="transmembrane region" description="Helical" evidence="1">
    <location>
        <begin position="67"/>
        <end position="85"/>
    </location>
</feature>
<feature type="transmembrane region" description="Helical" evidence="1">
    <location>
        <begin position="727"/>
        <end position="748"/>
    </location>
</feature>
<feature type="signal peptide" evidence="2">
    <location>
        <begin position="1"/>
        <end position="17"/>
    </location>
</feature>
<keyword evidence="1" id="KW-1133">Transmembrane helix</keyword>